<feature type="transmembrane region" description="Helical" evidence="1">
    <location>
        <begin position="93"/>
        <end position="110"/>
    </location>
</feature>
<protein>
    <submittedName>
        <fullName evidence="2">Uncharacterized protein</fullName>
    </submittedName>
</protein>
<evidence type="ECO:0000256" key="1">
    <source>
        <dbReference type="SAM" id="Phobius"/>
    </source>
</evidence>
<feature type="transmembrane region" description="Helical" evidence="1">
    <location>
        <begin position="64"/>
        <end position="81"/>
    </location>
</feature>
<organism evidence="2 3">
    <name type="scientific">Chlorella ohadii</name>
    <dbReference type="NCBI Taxonomy" id="2649997"/>
    <lineage>
        <taxon>Eukaryota</taxon>
        <taxon>Viridiplantae</taxon>
        <taxon>Chlorophyta</taxon>
        <taxon>core chlorophytes</taxon>
        <taxon>Trebouxiophyceae</taxon>
        <taxon>Chlorellales</taxon>
        <taxon>Chlorellaceae</taxon>
        <taxon>Chlorella clade</taxon>
        <taxon>Chlorella</taxon>
    </lineage>
</organism>
<reference evidence="2" key="1">
    <citation type="submission" date="2020-11" db="EMBL/GenBank/DDBJ databases">
        <title>Chlorella ohadii genome sequencing and assembly.</title>
        <authorList>
            <person name="Murik O."/>
            <person name="Treves H."/>
            <person name="Kedem I."/>
            <person name="Shotland Y."/>
            <person name="Kaplan A."/>
        </authorList>
    </citation>
    <scope>NUCLEOTIDE SEQUENCE</scope>
    <source>
        <strain evidence="2">1</strain>
    </source>
</reference>
<dbReference type="EMBL" id="JADXDR010000142">
    <property type="protein sequence ID" value="KAI7837825.1"/>
    <property type="molecule type" value="Genomic_DNA"/>
</dbReference>
<dbReference type="AlphaFoldDB" id="A0AAD5DLI8"/>
<gene>
    <name evidence="2" type="ORF">COHA_008313</name>
</gene>
<keyword evidence="3" id="KW-1185">Reference proteome</keyword>
<evidence type="ECO:0000313" key="3">
    <source>
        <dbReference type="Proteomes" id="UP001205105"/>
    </source>
</evidence>
<comment type="caution">
    <text evidence="2">The sequence shown here is derived from an EMBL/GenBank/DDBJ whole genome shotgun (WGS) entry which is preliminary data.</text>
</comment>
<dbReference type="Proteomes" id="UP001205105">
    <property type="component" value="Unassembled WGS sequence"/>
</dbReference>
<proteinExistence type="predicted"/>
<accession>A0AAD5DLI8</accession>
<keyword evidence="1" id="KW-0472">Membrane</keyword>
<feature type="transmembrane region" description="Helical" evidence="1">
    <location>
        <begin position="219"/>
        <end position="241"/>
    </location>
</feature>
<keyword evidence="1" id="KW-1133">Transmembrane helix</keyword>
<evidence type="ECO:0000313" key="2">
    <source>
        <dbReference type="EMBL" id="KAI7837825.1"/>
    </source>
</evidence>
<name>A0AAD5DLI8_9CHLO</name>
<sequence>MAGDEDAQAVGPMLTFRSAPHEAAFSREYNYQRLQLDPRNLRISMALNAVALLLPLSVRDWCGMAAILTQGLYAALLFGLTRRRPSLYAQHRTLLIVTALVLHVVVGEISDEGTMRAHAVVCTHPLSWACMQLTIQLAPWLALAAMVLPLPLRPCIATQAAVSAICLACLEKKRRLSSRLCSLSTARYRAVGEAINLLASCAVPLGSGTFQQRLGGTPAFHIVSIYLQLTVSFLLPVALLYKAEWRQRLEFARQRCLTSEEAGLHERRAQWSTTTLLLLSVWNLNTGAGTGVATAVAQAVAKCGTLGAQLTPGTTSPQKEQLTGAIMGCITPYAQTAGLSLAKLLYPSVTSLGNSARWQPQEVDECRQAADVIFKTYSRALGVLAGDMCVGGEAAAGLMNWLFSRVFDEIVASVLTPQILGKQDAVEEFSKYTTLALFNFVDVCDGMKPTFNPAAPIPALPVDSQGAGKLFPAGSQAQLRWKLDKVQKHGPGCIAYRETLSQASRPDAQGKPTPPAILAAGSALSWTHCCNALRAFQPWSEANIFSYCTDEQGCNVYATSQTLPPPPFGPPPIVVAKVPVGTCLLMYGDLAGRSDMRLSANPSYDTGIWVEKQRKW</sequence>
<keyword evidence="1" id="KW-0812">Transmembrane</keyword>